<evidence type="ECO:0000256" key="1">
    <source>
        <dbReference type="SAM" id="MobiDB-lite"/>
    </source>
</evidence>
<evidence type="ECO:0000313" key="2">
    <source>
        <dbReference type="EMBL" id="KGQ06344.1"/>
    </source>
</evidence>
<dbReference type="Proteomes" id="UP000030106">
    <property type="component" value="Unassembled WGS sequence"/>
</dbReference>
<dbReference type="EMBL" id="ANFO01000827">
    <property type="protein sequence ID" value="KGQ06344.1"/>
    <property type="molecule type" value="Genomic_DNA"/>
</dbReference>
<feature type="compositionally biased region" description="Basic residues" evidence="1">
    <location>
        <begin position="32"/>
        <end position="45"/>
    </location>
</feature>
<dbReference type="HOGENOM" id="CLU_1214552_0_0_1"/>
<sequence length="228" mass="25867">MSESTLEPKEATDYSYLLPRLPRQLKATQLHARPRRRPLFRKARGNRQEDSLFLAEKDERRAQPRPDGGDLQGYQVGKGRHFGASGASQAWALPRGQEEKIVGFDVDISSPLHPLQRTRRQPARHMLVRTPHTHSPRSQHTGPPLINLSISALPRRFRNLQQPIYAASAWRESAPWGAMDHHCPNSGNCAVGEPRLEPRSGRHSELRRRRDLLSAKRDPLCFIGGAHM</sequence>
<organism evidence="2 3">
    <name type="scientific">Beauveria bassiana D1-5</name>
    <dbReference type="NCBI Taxonomy" id="1245745"/>
    <lineage>
        <taxon>Eukaryota</taxon>
        <taxon>Fungi</taxon>
        <taxon>Dikarya</taxon>
        <taxon>Ascomycota</taxon>
        <taxon>Pezizomycotina</taxon>
        <taxon>Sordariomycetes</taxon>
        <taxon>Hypocreomycetidae</taxon>
        <taxon>Hypocreales</taxon>
        <taxon>Cordycipitaceae</taxon>
        <taxon>Beauveria</taxon>
    </lineage>
</organism>
<feature type="compositionally biased region" description="Basic and acidic residues" evidence="1">
    <location>
        <begin position="46"/>
        <end position="68"/>
    </location>
</feature>
<gene>
    <name evidence="2" type="ORF">BBAD15_g8341</name>
</gene>
<reference evidence="2 3" key="1">
    <citation type="submission" date="2012-10" db="EMBL/GenBank/DDBJ databases">
        <title>Genome sequencing and analysis of entomopathogenic fungi Beauveria bassiana D1-5.</title>
        <authorList>
            <person name="Li Q."/>
            <person name="Wang L."/>
            <person name="Zhang Z."/>
            <person name="Wang Q."/>
            <person name="Ren J."/>
            <person name="Wang M."/>
            <person name="Xu W."/>
            <person name="Wang J."/>
            <person name="Lu Y."/>
            <person name="Du Q."/>
            <person name="Sun Z."/>
        </authorList>
    </citation>
    <scope>NUCLEOTIDE SEQUENCE [LARGE SCALE GENOMIC DNA]</scope>
    <source>
        <strain evidence="2 3">D1-5</strain>
    </source>
</reference>
<proteinExistence type="predicted"/>
<comment type="caution">
    <text evidence="2">The sequence shown here is derived from an EMBL/GenBank/DDBJ whole genome shotgun (WGS) entry which is preliminary data.</text>
</comment>
<evidence type="ECO:0000313" key="3">
    <source>
        <dbReference type="Proteomes" id="UP000030106"/>
    </source>
</evidence>
<accession>A0A0A2W036</accession>
<protein>
    <submittedName>
        <fullName evidence="2">Uncharacterized protein</fullName>
    </submittedName>
</protein>
<name>A0A0A2W036_BEABA</name>
<feature type="region of interest" description="Disordered" evidence="1">
    <location>
        <begin position="25"/>
        <end position="71"/>
    </location>
</feature>
<dbReference type="AlphaFoldDB" id="A0A0A2W036"/>